<gene>
    <name evidence="1" type="ORF">DARMORV10_A07P23400.1</name>
</gene>
<evidence type="ECO:0000313" key="1">
    <source>
        <dbReference type="EMBL" id="CAF2171917.1"/>
    </source>
</evidence>
<dbReference type="AlphaFoldDB" id="A0A816YWD5"/>
<name>A0A816YWD5_BRANA</name>
<reference evidence="1" key="1">
    <citation type="submission" date="2021-01" db="EMBL/GenBank/DDBJ databases">
        <authorList>
            <consortium name="Genoscope - CEA"/>
            <person name="William W."/>
        </authorList>
    </citation>
    <scope>NUCLEOTIDE SEQUENCE</scope>
</reference>
<dbReference type="EMBL" id="HG994361">
    <property type="protein sequence ID" value="CAF2171917.1"/>
    <property type="molecule type" value="Genomic_DNA"/>
</dbReference>
<sequence>DVIGEVLDFGDLDVVQGERKEVTKLVFNLRDIKFHTDDNSLEMYQELNGKIVIPEKRLKWSQIPFQTVQEMKHTEKIVQDLIGSNQLS</sequence>
<protein>
    <submittedName>
        <fullName evidence="1">(rape) hypothetical protein</fullName>
    </submittedName>
</protein>
<feature type="non-terminal residue" evidence="1">
    <location>
        <position position="1"/>
    </location>
</feature>
<proteinExistence type="predicted"/>
<organism evidence="1">
    <name type="scientific">Brassica napus</name>
    <name type="common">Rape</name>
    <dbReference type="NCBI Taxonomy" id="3708"/>
    <lineage>
        <taxon>Eukaryota</taxon>
        <taxon>Viridiplantae</taxon>
        <taxon>Streptophyta</taxon>
        <taxon>Embryophyta</taxon>
        <taxon>Tracheophyta</taxon>
        <taxon>Spermatophyta</taxon>
        <taxon>Magnoliopsida</taxon>
        <taxon>eudicotyledons</taxon>
        <taxon>Gunneridae</taxon>
        <taxon>Pentapetalae</taxon>
        <taxon>rosids</taxon>
        <taxon>malvids</taxon>
        <taxon>Brassicales</taxon>
        <taxon>Brassicaceae</taxon>
        <taxon>Brassiceae</taxon>
        <taxon>Brassica</taxon>
    </lineage>
</organism>
<accession>A0A816YWD5</accession>
<dbReference type="Proteomes" id="UP001295469">
    <property type="component" value="Chromosome A07"/>
</dbReference>